<organism evidence="1 2">
    <name type="scientific">Candidatus Terrybacteria bacterium RIFCSPLOWO2_01_FULL_40_23</name>
    <dbReference type="NCBI Taxonomy" id="1802366"/>
    <lineage>
        <taxon>Bacteria</taxon>
        <taxon>Candidatus Terryibacteriota</taxon>
    </lineage>
</organism>
<name>A0A1G2PS15_9BACT</name>
<gene>
    <name evidence="1" type="ORF">A3A97_03120</name>
</gene>
<reference evidence="1 2" key="1">
    <citation type="journal article" date="2016" name="Nat. Commun.">
        <title>Thousands of microbial genomes shed light on interconnected biogeochemical processes in an aquifer system.</title>
        <authorList>
            <person name="Anantharaman K."/>
            <person name="Brown C.T."/>
            <person name="Hug L.A."/>
            <person name="Sharon I."/>
            <person name="Castelle C.J."/>
            <person name="Probst A.J."/>
            <person name="Thomas B.C."/>
            <person name="Singh A."/>
            <person name="Wilkins M.J."/>
            <person name="Karaoz U."/>
            <person name="Brodie E.L."/>
            <person name="Williams K.H."/>
            <person name="Hubbard S.S."/>
            <person name="Banfield J.F."/>
        </authorList>
    </citation>
    <scope>NUCLEOTIDE SEQUENCE [LARGE SCALE GENOMIC DNA]</scope>
</reference>
<proteinExistence type="predicted"/>
<comment type="caution">
    <text evidence="1">The sequence shown here is derived from an EMBL/GenBank/DDBJ whole genome shotgun (WGS) entry which is preliminary data.</text>
</comment>
<evidence type="ECO:0000313" key="2">
    <source>
        <dbReference type="Proteomes" id="UP000176951"/>
    </source>
</evidence>
<evidence type="ECO:0000313" key="1">
    <source>
        <dbReference type="EMBL" id="OHA50539.1"/>
    </source>
</evidence>
<sequence length="99" mass="11297">MSVNLNDECQTEKKIANILKIAAIKEIKRIGFDEASEKLSLSRTGLRLIWSKERWKVAEAIRVAEALNLPALKKMLRALDETDGRLGPEEGDYPDWKMQ</sequence>
<protein>
    <submittedName>
        <fullName evidence="1">Uncharacterized protein</fullName>
    </submittedName>
</protein>
<dbReference type="AlphaFoldDB" id="A0A1G2PS15"/>
<accession>A0A1G2PS15</accession>
<dbReference type="Proteomes" id="UP000176951">
    <property type="component" value="Unassembled WGS sequence"/>
</dbReference>
<dbReference type="EMBL" id="MHSW01000034">
    <property type="protein sequence ID" value="OHA50539.1"/>
    <property type="molecule type" value="Genomic_DNA"/>
</dbReference>